<keyword evidence="2" id="KW-1185">Reference proteome</keyword>
<name>A0AAE1D0N3_9GAST</name>
<gene>
    <name evidence="1" type="ORF">RRG08_013857</name>
</gene>
<dbReference type="EMBL" id="JAWDGP010005930">
    <property type="protein sequence ID" value="KAK3749649.1"/>
    <property type="molecule type" value="Genomic_DNA"/>
</dbReference>
<reference evidence="1" key="1">
    <citation type="journal article" date="2023" name="G3 (Bethesda)">
        <title>A reference genome for the long-term kleptoplast-retaining sea slug Elysia crispata morphotype clarki.</title>
        <authorList>
            <person name="Eastman K.E."/>
            <person name="Pendleton A.L."/>
            <person name="Shaikh M.A."/>
            <person name="Suttiyut T."/>
            <person name="Ogas R."/>
            <person name="Tomko P."/>
            <person name="Gavelis G."/>
            <person name="Widhalm J.R."/>
            <person name="Wisecaver J.H."/>
        </authorList>
    </citation>
    <scope>NUCLEOTIDE SEQUENCE</scope>
    <source>
        <strain evidence="1">ECLA1</strain>
    </source>
</reference>
<dbReference type="AlphaFoldDB" id="A0AAE1D0N3"/>
<proteinExistence type="predicted"/>
<evidence type="ECO:0000313" key="1">
    <source>
        <dbReference type="EMBL" id="KAK3749649.1"/>
    </source>
</evidence>
<organism evidence="1 2">
    <name type="scientific">Elysia crispata</name>
    <name type="common">lettuce slug</name>
    <dbReference type="NCBI Taxonomy" id="231223"/>
    <lineage>
        <taxon>Eukaryota</taxon>
        <taxon>Metazoa</taxon>
        <taxon>Spiralia</taxon>
        <taxon>Lophotrochozoa</taxon>
        <taxon>Mollusca</taxon>
        <taxon>Gastropoda</taxon>
        <taxon>Heterobranchia</taxon>
        <taxon>Euthyneura</taxon>
        <taxon>Panpulmonata</taxon>
        <taxon>Sacoglossa</taxon>
        <taxon>Placobranchoidea</taxon>
        <taxon>Plakobranchidae</taxon>
        <taxon>Elysia</taxon>
    </lineage>
</organism>
<accession>A0AAE1D0N3</accession>
<comment type="caution">
    <text evidence="1">The sequence shown here is derived from an EMBL/GenBank/DDBJ whole genome shotgun (WGS) entry which is preliminary data.</text>
</comment>
<evidence type="ECO:0000313" key="2">
    <source>
        <dbReference type="Proteomes" id="UP001283361"/>
    </source>
</evidence>
<dbReference type="Proteomes" id="UP001283361">
    <property type="component" value="Unassembled WGS sequence"/>
</dbReference>
<protein>
    <submittedName>
        <fullName evidence="1">Uncharacterized protein</fullName>
    </submittedName>
</protein>
<sequence length="86" mass="9809">MVGKIRAVWDYYQNRGDLELDLAVPRPSWLFSSLKWRRFGWMGEKGELGRVVGSTHALSNLSSQMIDDINHAADNITNPLKRLPVL</sequence>